<comment type="similarity">
    <text evidence="3">Belongs to the SRP19 family.</text>
</comment>
<evidence type="ECO:0000256" key="9">
    <source>
        <dbReference type="ARBA" id="ARBA00033761"/>
    </source>
</evidence>
<dbReference type="Gene3D" id="3.30.56.30">
    <property type="entry name" value="Signal recognition particle, SRP19-like subunit"/>
    <property type="match status" value="1"/>
</dbReference>
<evidence type="ECO:0000256" key="11">
    <source>
        <dbReference type="ARBA" id="ARBA00045518"/>
    </source>
</evidence>
<dbReference type="AlphaFoldDB" id="A0A4Y7JD07"/>
<dbReference type="STRING" id="3469.A0A4Y7JD07"/>
<comment type="subcellular location">
    <subcellularLocation>
        <location evidence="1">Cytoplasm</location>
    </subcellularLocation>
    <subcellularLocation>
        <location evidence="2">Nucleus</location>
        <location evidence="2">Nucleolus</location>
    </subcellularLocation>
</comment>
<dbReference type="EMBL" id="CM010718">
    <property type="protein sequence ID" value="RZC58983.1"/>
    <property type="molecule type" value="Genomic_DNA"/>
</dbReference>
<keyword evidence="7" id="KW-0539">Nucleus</keyword>
<evidence type="ECO:0000256" key="10">
    <source>
        <dbReference type="ARBA" id="ARBA00033772"/>
    </source>
</evidence>
<evidence type="ECO:0000256" key="6">
    <source>
        <dbReference type="ARBA" id="ARBA00023135"/>
    </source>
</evidence>
<keyword evidence="14" id="KW-1185">Reference proteome</keyword>
<dbReference type="Proteomes" id="UP000316621">
    <property type="component" value="Chromosome 4"/>
</dbReference>
<evidence type="ECO:0000256" key="3">
    <source>
        <dbReference type="ARBA" id="ARBA00008910"/>
    </source>
</evidence>
<evidence type="ECO:0000256" key="2">
    <source>
        <dbReference type="ARBA" id="ARBA00004604"/>
    </source>
</evidence>
<evidence type="ECO:0000256" key="7">
    <source>
        <dbReference type="ARBA" id="ARBA00023242"/>
    </source>
</evidence>
<evidence type="ECO:0000313" key="14">
    <source>
        <dbReference type="Proteomes" id="UP000316621"/>
    </source>
</evidence>
<comment type="subunit">
    <text evidence="9">Component of a signal recognition particle complex that consists of a 7SL RNA molecule of 300 nucleotides and six protein subunits: SRP72, SRP68, SRP54, SRP19, SRP14 and SRP9.</text>
</comment>
<reference evidence="13 14" key="1">
    <citation type="journal article" date="2018" name="Science">
        <title>The opium poppy genome and morphinan production.</title>
        <authorList>
            <person name="Guo L."/>
            <person name="Winzer T."/>
            <person name="Yang X."/>
            <person name="Li Y."/>
            <person name="Ning Z."/>
            <person name="He Z."/>
            <person name="Teodor R."/>
            <person name="Lu Y."/>
            <person name="Bowser T.A."/>
            <person name="Graham I.A."/>
            <person name="Ye K."/>
        </authorList>
    </citation>
    <scope>NUCLEOTIDE SEQUENCE [LARGE SCALE GENOMIC DNA]</scope>
    <source>
        <strain evidence="14">cv. HN1</strain>
        <tissue evidence="13">Leaves</tissue>
    </source>
</reference>
<dbReference type="Gramene" id="RZC58983">
    <property type="protein sequence ID" value="RZC58983"/>
    <property type="gene ID" value="C5167_006286"/>
</dbReference>
<dbReference type="GO" id="GO:0005730">
    <property type="term" value="C:nucleolus"/>
    <property type="evidence" value="ECO:0007669"/>
    <property type="project" value="UniProtKB-SubCell"/>
</dbReference>
<evidence type="ECO:0000313" key="13">
    <source>
        <dbReference type="EMBL" id="RZC58983.1"/>
    </source>
</evidence>
<dbReference type="PANTHER" id="PTHR17453:SF0">
    <property type="entry name" value="SIGNAL RECOGNITION PARTICLE 19 KDA PROTEIN"/>
    <property type="match status" value="1"/>
</dbReference>
<keyword evidence="4" id="KW-0963">Cytoplasm</keyword>
<dbReference type="Pfam" id="PF01922">
    <property type="entry name" value="SRP19"/>
    <property type="match status" value="1"/>
</dbReference>
<keyword evidence="8" id="KW-0687">Ribonucleoprotein</keyword>
<dbReference type="OMA" id="ERTKCYP"/>
<keyword evidence="6" id="KW-0733">Signal recognition particle</keyword>
<comment type="function">
    <text evidence="11">Component of the signal recognition particle (SRP) complex, a ribonucleoprotein complex that mediates the cotranslational targeting of secretory and membrane proteins to the endoplasmic reticulum (ER). Binds directly to 7SL RNA. Mediates binding of SRP54 to the SRP complex.</text>
</comment>
<dbReference type="FunFam" id="3.30.56.30:FF:000002">
    <property type="entry name" value="Signal recognition particle 19kDa"/>
    <property type="match status" value="1"/>
</dbReference>
<evidence type="ECO:0000256" key="12">
    <source>
        <dbReference type="SAM" id="MobiDB-lite"/>
    </source>
</evidence>
<dbReference type="PANTHER" id="PTHR17453">
    <property type="entry name" value="SIGNAL RECOGNITION PARTICLE 19 KD PROTEIN"/>
    <property type="match status" value="1"/>
</dbReference>
<dbReference type="GO" id="GO:0005786">
    <property type="term" value="C:signal recognition particle, endoplasmic reticulum targeting"/>
    <property type="evidence" value="ECO:0007669"/>
    <property type="project" value="UniProtKB-KW"/>
</dbReference>
<dbReference type="InterPro" id="IPR002778">
    <property type="entry name" value="Signal_recog_particle_SRP19"/>
</dbReference>
<feature type="region of interest" description="Disordered" evidence="12">
    <location>
        <begin position="121"/>
        <end position="159"/>
    </location>
</feature>
<protein>
    <recommendedName>
        <fullName evidence="10">Signal recognition particle 19 kDa protein</fullName>
    </recommendedName>
</protein>
<proteinExistence type="inferred from homology"/>
<gene>
    <name evidence="13" type="ORF">C5167_006286</name>
</gene>
<name>A0A4Y7JD07_PAPSO</name>
<accession>A0A4Y7JD07</accession>
<feature type="compositionally biased region" description="Low complexity" evidence="12">
    <location>
        <begin position="129"/>
        <end position="150"/>
    </location>
</feature>
<dbReference type="SUPFAM" id="SSF69695">
    <property type="entry name" value="SRP19"/>
    <property type="match status" value="1"/>
</dbReference>
<evidence type="ECO:0000256" key="8">
    <source>
        <dbReference type="ARBA" id="ARBA00023274"/>
    </source>
</evidence>
<dbReference type="InterPro" id="IPR036521">
    <property type="entry name" value="SRP19-like_sf"/>
</dbReference>
<sequence>MLKEIDDSVANIKKWVVFYPIYINSKKTLAQGRRISASKGCEDPTCIEIGDCCGALKLPYAIEINKAYPRDFMQVGRVRVQLKREDGTLCNPDIKSSKDFLLFFLLLRKDMMHQVAAMVPRHPGRNKKQAAASSSSASAGASSKAGTSSKGGKGGKKKK</sequence>
<evidence type="ECO:0000256" key="5">
    <source>
        <dbReference type="ARBA" id="ARBA00022884"/>
    </source>
</evidence>
<evidence type="ECO:0000256" key="4">
    <source>
        <dbReference type="ARBA" id="ARBA00022490"/>
    </source>
</evidence>
<dbReference type="GO" id="GO:0006617">
    <property type="term" value="P:SRP-dependent cotranslational protein targeting to membrane, signal sequence recognition"/>
    <property type="evidence" value="ECO:0007669"/>
    <property type="project" value="TreeGrafter"/>
</dbReference>
<evidence type="ECO:0000256" key="1">
    <source>
        <dbReference type="ARBA" id="ARBA00004496"/>
    </source>
</evidence>
<keyword evidence="5" id="KW-0694">RNA-binding</keyword>
<organism evidence="13 14">
    <name type="scientific">Papaver somniferum</name>
    <name type="common">Opium poppy</name>
    <dbReference type="NCBI Taxonomy" id="3469"/>
    <lineage>
        <taxon>Eukaryota</taxon>
        <taxon>Viridiplantae</taxon>
        <taxon>Streptophyta</taxon>
        <taxon>Embryophyta</taxon>
        <taxon>Tracheophyta</taxon>
        <taxon>Spermatophyta</taxon>
        <taxon>Magnoliopsida</taxon>
        <taxon>Ranunculales</taxon>
        <taxon>Papaveraceae</taxon>
        <taxon>Papaveroideae</taxon>
        <taxon>Papaver</taxon>
    </lineage>
</organism>
<dbReference type="GO" id="GO:0008312">
    <property type="term" value="F:7S RNA binding"/>
    <property type="evidence" value="ECO:0007669"/>
    <property type="project" value="InterPro"/>
</dbReference>